<feature type="region of interest" description="Disordered" evidence="1">
    <location>
        <begin position="35"/>
        <end position="58"/>
    </location>
</feature>
<dbReference type="AlphaFoldDB" id="A0A510HLR9"/>
<keyword evidence="3" id="KW-1185">Reference proteome</keyword>
<dbReference type="OrthoDB" id="5244900at2"/>
<accession>A0A510HLR9</accession>
<dbReference type="Proteomes" id="UP000318065">
    <property type="component" value="Chromosome"/>
</dbReference>
<feature type="compositionally biased region" description="Acidic residues" evidence="1">
    <location>
        <begin position="172"/>
        <end position="186"/>
    </location>
</feature>
<proteinExistence type="predicted"/>
<protein>
    <submittedName>
        <fullName evidence="2">Uncharacterized protein</fullName>
    </submittedName>
</protein>
<sequence>MRTALITALLAPTLLFAGFAVGWVMAGDGWELTRGEERREASTPPPPPATSPELPARDVSGADIAGLPRYPGSVRVAYVRESQGELVWTEVEYLTDARLESVREFYRDVFRTQGWTVGDVGFSQGAWVYFVMDGKREVILELQPRGGLVEVDMEMTEPAPRTARQEASPTPDDADDDVDDAGAEED</sequence>
<reference evidence="2" key="1">
    <citation type="journal article" date="2019" name="Microbiol. Resour. Announc.">
        <title>Complete Genome Sequence of Rubrobacter xylanophilus Strain AA3-22, Isolated from Arima Onsen in Japan.</title>
        <authorList>
            <person name="Tomariguchi N."/>
            <person name="Miyazaki K."/>
        </authorList>
    </citation>
    <scope>NUCLEOTIDE SEQUENCE [LARGE SCALE GENOMIC DNA]</scope>
    <source>
        <strain evidence="2">AA3-22</strain>
    </source>
</reference>
<feature type="region of interest" description="Disordered" evidence="1">
    <location>
        <begin position="150"/>
        <end position="186"/>
    </location>
</feature>
<evidence type="ECO:0000313" key="2">
    <source>
        <dbReference type="EMBL" id="BBL80285.1"/>
    </source>
</evidence>
<organism evidence="2 3">
    <name type="scientific">Rubrobacter xylanophilus</name>
    <dbReference type="NCBI Taxonomy" id="49319"/>
    <lineage>
        <taxon>Bacteria</taxon>
        <taxon>Bacillati</taxon>
        <taxon>Actinomycetota</taxon>
        <taxon>Rubrobacteria</taxon>
        <taxon>Rubrobacterales</taxon>
        <taxon>Rubrobacteraceae</taxon>
        <taxon>Rubrobacter</taxon>
    </lineage>
</organism>
<dbReference type="RefSeq" id="WP_143528311.1">
    <property type="nucleotide sequence ID" value="NZ_AP019791.1"/>
</dbReference>
<evidence type="ECO:0000256" key="1">
    <source>
        <dbReference type="SAM" id="MobiDB-lite"/>
    </source>
</evidence>
<evidence type="ECO:0000313" key="3">
    <source>
        <dbReference type="Proteomes" id="UP000318065"/>
    </source>
</evidence>
<dbReference type="EMBL" id="AP019791">
    <property type="protein sequence ID" value="BBL80285.1"/>
    <property type="molecule type" value="Genomic_DNA"/>
</dbReference>
<gene>
    <name evidence="2" type="ORF">RxyAA322_21390</name>
</gene>
<name>A0A510HLR9_9ACTN</name>